<evidence type="ECO:0000313" key="2">
    <source>
        <dbReference type="Proteomes" id="UP000594638"/>
    </source>
</evidence>
<feature type="non-terminal residue" evidence="1">
    <location>
        <position position="50"/>
    </location>
</feature>
<organism evidence="1 2">
    <name type="scientific">Olea europaea subsp. europaea</name>
    <dbReference type="NCBI Taxonomy" id="158383"/>
    <lineage>
        <taxon>Eukaryota</taxon>
        <taxon>Viridiplantae</taxon>
        <taxon>Streptophyta</taxon>
        <taxon>Embryophyta</taxon>
        <taxon>Tracheophyta</taxon>
        <taxon>Spermatophyta</taxon>
        <taxon>Magnoliopsida</taxon>
        <taxon>eudicotyledons</taxon>
        <taxon>Gunneridae</taxon>
        <taxon>Pentapetalae</taxon>
        <taxon>asterids</taxon>
        <taxon>lamiids</taxon>
        <taxon>Lamiales</taxon>
        <taxon>Oleaceae</taxon>
        <taxon>Oleeae</taxon>
        <taxon>Olea</taxon>
    </lineage>
</organism>
<dbReference type="Gramene" id="OE9A055343T1">
    <property type="protein sequence ID" value="OE9A055343C1"/>
    <property type="gene ID" value="OE9A055343"/>
</dbReference>
<name>A0A8S0VPM1_OLEEU</name>
<keyword evidence="2" id="KW-1185">Reference proteome</keyword>
<feature type="non-terminal residue" evidence="1">
    <location>
        <position position="1"/>
    </location>
</feature>
<protein>
    <submittedName>
        <fullName evidence="1">Uncharacterized protein</fullName>
    </submittedName>
</protein>
<sequence>QYLLWTTATVAVSGGRASSTSFTGYLEFVPKKSTSFEGRTLFLLGCHDTW</sequence>
<accession>A0A8S0VPM1</accession>
<comment type="caution">
    <text evidence="1">The sequence shown here is derived from an EMBL/GenBank/DDBJ whole genome shotgun (WGS) entry which is preliminary data.</text>
</comment>
<dbReference type="AlphaFoldDB" id="A0A8S0VPM1"/>
<dbReference type="EMBL" id="CACTIH010010811">
    <property type="protein sequence ID" value="CAA3033581.1"/>
    <property type="molecule type" value="Genomic_DNA"/>
</dbReference>
<gene>
    <name evidence="1" type="ORF">OLEA9_A055343</name>
</gene>
<evidence type="ECO:0000313" key="1">
    <source>
        <dbReference type="EMBL" id="CAA3033581.1"/>
    </source>
</evidence>
<proteinExistence type="predicted"/>
<dbReference type="Proteomes" id="UP000594638">
    <property type="component" value="Unassembled WGS sequence"/>
</dbReference>
<reference evidence="1 2" key="1">
    <citation type="submission" date="2019-12" db="EMBL/GenBank/DDBJ databases">
        <authorList>
            <person name="Alioto T."/>
            <person name="Alioto T."/>
            <person name="Gomez Garrido J."/>
        </authorList>
    </citation>
    <scope>NUCLEOTIDE SEQUENCE [LARGE SCALE GENOMIC DNA]</scope>
</reference>